<proteinExistence type="predicted"/>
<dbReference type="AlphaFoldDB" id="A0A3B0YL39"/>
<dbReference type="InterPro" id="IPR036890">
    <property type="entry name" value="HATPase_C_sf"/>
</dbReference>
<dbReference type="Pfam" id="PF02895">
    <property type="entry name" value="H-kinase_dim"/>
    <property type="match status" value="1"/>
</dbReference>
<dbReference type="Gene3D" id="1.10.287.560">
    <property type="entry name" value="Histidine kinase CheA-like, homodimeric domain"/>
    <property type="match status" value="1"/>
</dbReference>
<dbReference type="SUPFAM" id="SSF47384">
    <property type="entry name" value="Homodimeric domain of signal transducing histidine kinase"/>
    <property type="match status" value="1"/>
</dbReference>
<dbReference type="PANTHER" id="PTHR43395:SF10">
    <property type="entry name" value="CHEMOTAXIS PROTEIN CHEA"/>
    <property type="match status" value="1"/>
</dbReference>
<dbReference type="InterPro" id="IPR037006">
    <property type="entry name" value="CheA-like_homodim_sf"/>
</dbReference>
<dbReference type="InterPro" id="IPR051315">
    <property type="entry name" value="Bact_Chemotaxis_CheA"/>
</dbReference>
<keyword evidence="2" id="KW-0418">Kinase</keyword>
<feature type="domain" description="HPt" evidence="1">
    <location>
        <begin position="1"/>
        <end position="104"/>
    </location>
</feature>
<keyword evidence="2" id="KW-0808">Transferase</keyword>
<dbReference type="SUPFAM" id="SSF47226">
    <property type="entry name" value="Histidine-containing phosphotransfer domain, HPT domain"/>
    <property type="match status" value="1"/>
</dbReference>
<dbReference type="InterPro" id="IPR004105">
    <property type="entry name" value="CheA-like_dim"/>
</dbReference>
<dbReference type="InterPro" id="IPR008207">
    <property type="entry name" value="Sig_transdc_His_kin_Hpt_dom"/>
</dbReference>
<dbReference type="Pfam" id="PF01627">
    <property type="entry name" value="Hpt"/>
    <property type="match status" value="1"/>
</dbReference>
<sequence length="450" mass="49662">MSQDDEDAQLFETEANELLDDMEQSLLQLENDPGNMDCINSVFRAAHTIKGSAGLFAYEAVIGFTHGVESVLDRVRAGELEISRDLLSLLLSCRDVMGQLVDAAVAGRDGGDTEMQRKGRTLSAQLNTYLEAPLPVAESPPAANDEAPGQESVPTDAALGDYWHISIRFGHDTLRNGLDPQSFIRYLGTQGGIVSLVTLWDEMPAAEYMDPESCYLAFEIEFDTDLDKQAIEDIFQFVIEDCRLRILPPCTKLNQYQNIIEETTTDEQQRLGEILIESGATTPREIDEALQQQAGGQTGAESDEPIGKVLLREGVVLPEVVDTAIAKQKQVRESQALVSKSIRVSADKLEQLIDLVGELVISSANTRLLGDRTRDTALIESLENMSRLVEDIRDTGLGLRMVPISETFNRFRRVVRDVSQSMGKDIELELSGGDKELDKTVVEKIGDPLM</sequence>
<evidence type="ECO:0000259" key="1">
    <source>
        <dbReference type="PROSITE" id="PS50894"/>
    </source>
</evidence>
<dbReference type="InterPro" id="IPR036097">
    <property type="entry name" value="HisK_dim/P_sf"/>
</dbReference>
<dbReference type="Gene3D" id="1.20.120.160">
    <property type="entry name" value="HPT domain"/>
    <property type="match status" value="1"/>
</dbReference>
<accession>A0A3B0YL39</accession>
<gene>
    <name evidence="2" type="ORF">MNBD_GAMMA13-273</name>
</gene>
<protein>
    <submittedName>
        <fullName evidence="2">Signal transduction histidine kinase CheA</fullName>
    </submittedName>
</protein>
<dbReference type="SMART" id="SM00073">
    <property type="entry name" value="HPT"/>
    <property type="match status" value="1"/>
</dbReference>
<organism evidence="2">
    <name type="scientific">hydrothermal vent metagenome</name>
    <dbReference type="NCBI Taxonomy" id="652676"/>
    <lineage>
        <taxon>unclassified sequences</taxon>
        <taxon>metagenomes</taxon>
        <taxon>ecological metagenomes</taxon>
    </lineage>
</organism>
<dbReference type="EMBL" id="UOFK01000116">
    <property type="protein sequence ID" value="VAW77350.1"/>
    <property type="molecule type" value="Genomic_DNA"/>
</dbReference>
<dbReference type="PROSITE" id="PS50894">
    <property type="entry name" value="HPT"/>
    <property type="match status" value="1"/>
</dbReference>
<dbReference type="GO" id="GO:0000155">
    <property type="term" value="F:phosphorelay sensor kinase activity"/>
    <property type="evidence" value="ECO:0007669"/>
    <property type="project" value="InterPro"/>
</dbReference>
<feature type="non-terminal residue" evidence="2">
    <location>
        <position position="450"/>
    </location>
</feature>
<dbReference type="InterPro" id="IPR036641">
    <property type="entry name" value="HPT_dom_sf"/>
</dbReference>
<evidence type="ECO:0000313" key="2">
    <source>
        <dbReference type="EMBL" id="VAW77350.1"/>
    </source>
</evidence>
<dbReference type="GO" id="GO:0005737">
    <property type="term" value="C:cytoplasm"/>
    <property type="evidence" value="ECO:0007669"/>
    <property type="project" value="InterPro"/>
</dbReference>
<dbReference type="SMART" id="SM01231">
    <property type="entry name" value="H-kinase_dim"/>
    <property type="match status" value="1"/>
</dbReference>
<dbReference type="PANTHER" id="PTHR43395">
    <property type="entry name" value="SENSOR HISTIDINE KINASE CHEA"/>
    <property type="match status" value="1"/>
</dbReference>
<reference evidence="2" key="1">
    <citation type="submission" date="2018-06" db="EMBL/GenBank/DDBJ databases">
        <authorList>
            <person name="Zhirakovskaya E."/>
        </authorList>
    </citation>
    <scope>NUCLEOTIDE SEQUENCE</scope>
</reference>
<dbReference type="GO" id="GO:0006935">
    <property type="term" value="P:chemotaxis"/>
    <property type="evidence" value="ECO:0007669"/>
    <property type="project" value="InterPro"/>
</dbReference>
<name>A0A3B0YL39_9ZZZZ</name>
<dbReference type="CDD" id="cd00088">
    <property type="entry name" value="HPT"/>
    <property type="match status" value="1"/>
</dbReference>
<dbReference type="Gene3D" id="3.30.565.10">
    <property type="entry name" value="Histidine kinase-like ATPase, C-terminal domain"/>
    <property type="match status" value="1"/>
</dbReference>